<feature type="transmembrane region" description="Helical" evidence="1">
    <location>
        <begin position="54"/>
        <end position="78"/>
    </location>
</feature>
<dbReference type="KEGG" id="hir:HETIRDRAFT_385084"/>
<dbReference type="eggNOG" id="ENOG502S56A">
    <property type="taxonomic scope" value="Eukaryota"/>
</dbReference>
<dbReference type="HOGENOM" id="CLU_062280_1_0_1"/>
<dbReference type="GeneID" id="20672230"/>
<feature type="transmembrane region" description="Helical" evidence="1">
    <location>
        <begin position="145"/>
        <end position="167"/>
    </location>
</feature>
<keyword evidence="1" id="KW-1133">Transmembrane helix</keyword>
<dbReference type="Proteomes" id="UP000030671">
    <property type="component" value="Unassembled WGS sequence"/>
</dbReference>
<keyword evidence="1" id="KW-0812">Transmembrane</keyword>
<feature type="transmembrane region" description="Helical" evidence="1">
    <location>
        <begin position="113"/>
        <end position="133"/>
    </location>
</feature>
<proteinExistence type="predicted"/>
<gene>
    <name evidence="2" type="ORF">HETIRDRAFT_385084</name>
</gene>
<reference evidence="2 3" key="1">
    <citation type="journal article" date="2012" name="New Phytol.">
        <title>Insight into trade-off between wood decay and parasitism from the genome of a fungal forest pathogen.</title>
        <authorList>
            <person name="Olson A."/>
            <person name="Aerts A."/>
            <person name="Asiegbu F."/>
            <person name="Belbahri L."/>
            <person name="Bouzid O."/>
            <person name="Broberg A."/>
            <person name="Canback B."/>
            <person name="Coutinho P.M."/>
            <person name="Cullen D."/>
            <person name="Dalman K."/>
            <person name="Deflorio G."/>
            <person name="van Diepen L.T."/>
            <person name="Dunand C."/>
            <person name="Duplessis S."/>
            <person name="Durling M."/>
            <person name="Gonthier P."/>
            <person name="Grimwood J."/>
            <person name="Fossdal C.G."/>
            <person name="Hansson D."/>
            <person name="Henrissat B."/>
            <person name="Hietala A."/>
            <person name="Himmelstrand K."/>
            <person name="Hoffmeister D."/>
            <person name="Hogberg N."/>
            <person name="James T.Y."/>
            <person name="Karlsson M."/>
            <person name="Kohler A."/>
            <person name="Kues U."/>
            <person name="Lee Y.H."/>
            <person name="Lin Y.C."/>
            <person name="Lind M."/>
            <person name="Lindquist E."/>
            <person name="Lombard V."/>
            <person name="Lucas S."/>
            <person name="Lunden K."/>
            <person name="Morin E."/>
            <person name="Murat C."/>
            <person name="Park J."/>
            <person name="Raffaello T."/>
            <person name="Rouze P."/>
            <person name="Salamov A."/>
            <person name="Schmutz J."/>
            <person name="Solheim H."/>
            <person name="Stahlberg J."/>
            <person name="Velez H."/>
            <person name="de Vries R.P."/>
            <person name="Wiebenga A."/>
            <person name="Woodward S."/>
            <person name="Yakovlev I."/>
            <person name="Garbelotto M."/>
            <person name="Martin F."/>
            <person name="Grigoriev I.V."/>
            <person name="Stenlid J."/>
        </authorList>
    </citation>
    <scope>NUCLEOTIDE SEQUENCE [LARGE SCALE GENOMIC DNA]</scope>
    <source>
        <strain evidence="2 3">TC 32-1</strain>
    </source>
</reference>
<evidence type="ECO:0000256" key="1">
    <source>
        <dbReference type="SAM" id="Phobius"/>
    </source>
</evidence>
<feature type="transmembrane region" description="Helical" evidence="1">
    <location>
        <begin position="84"/>
        <end position="101"/>
    </location>
</feature>
<accession>W4K3Y0</accession>
<dbReference type="PANTHER" id="PTHR28008:SF1">
    <property type="entry name" value="DOMAIN PROTEIN, PUTATIVE (AFU_ORTHOLOGUE AFUA_3G10980)-RELATED"/>
    <property type="match status" value="1"/>
</dbReference>
<feature type="non-terminal residue" evidence="2">
    <location>
        <position position="253"/>
    </location>
</feature>
<evidence type="ECO:0000313" key="2">
    <source>
        <dbReference type="EMBL" id="ETW80517.1"/>
    </source>
</evidence>
<dbReference type="AlphaFoldDB" id="W4K3Y0"/>
<evidence type="ECO:0008006" key="4">
    <source>
        <dbReference type="Google" id="ProtNLM"/>
    </source>
</evidence>
<keyword evidence="3" id="KW-1185">Reference proteome</keyword>
<protein>
    <recommendedName>
        <fullName evidence="4">VanZ-like domain-containing protein</fullName>
    </recommendedName>
</protein>
<sequence>MASTPSWPQSLPERRTARIVKSARRQCRRAFKGIMRSYRLKIPKYDMPLRIRPWFILITVLIMLILALLGFTNLAHALPINDKLLHFFCLGIATGVFYFIFDVEEESRRIWFWRHSPLMLTALICFFVGGVMSEFIQSMLPYKEFQFGDIVANLLGSSIGLYTAYYLERYYRQRREISRLYRPLSASLSSIHLPDDTEEENDLESGTQLLPLHLPGRKGRTKGKGRVRSDSLAMADVWDEREELFGVGDDDSD</sequence>
<dbReference type="EMBL" id="KI925459">
    <property type="protein sequence ID" value="ETW80517.1"/>
    <property type="molecule type" value="Genomic_DNA"/>
</dbReference>
<dbReference type="PANTHER" id="PTHR28008">
    <property type="entry name" value="DOMAIN PROTEIN, PUTATIVE (AFU_ORTHOLOGUE AFUA_3G10980)-RELATED"/>
    <property type="match status" value="1"/>
</dbReference>
<evidence type="ECO:0000313" key="3">
    <source>
        <dbReference type="Proteomes" id="UP000030671"/>
    </source>
</evidence>
<organism evidence="2 3">
    <name type="scientific">Heterobasidion irregulare (strain TC 32-1)</name>
    <dbReference type="NCBI Taxonomy" id="747525"/>
    <lineage>
        <taxon>Eukaryota</taxon>
        <taxon>Fungi</taxon>
        <taxon>Dikarya</taxon>
        <taxon>Basidiomycota</taxon>
        <taxon>Agaricomycotina</taxon>
        <taxon>Agaricomycetes</taxon>
        <taxon>Russulales</taxon>
        <taxon>Bondarzewiaceae</taxon>
        <taxon>Heterobasidion</taxon>
        <taxon>Heterobasidion annosum species complex</taxon>
    </lineage>
</organism>
<dbReference type="OrthoDB" id="63581at2759"/>
<dbReference type="RefSeq" id="XP_009547252.1">
    <property type="nucleotide sequence ID" value="XM_009548957.1"/>
</dbReference>
<keyword evidence="1" id="KW-0472">Membrane</keyword>
<dbReference type="InParanoid" id="W4K3Y0"/>
<name>W4K3Y0_HETIT</name>